<dbReference type="InterPro" id="IPR034683">
    <property type="entry name" value="IspD/TarI"/>
</dbReference>
<dbReference type="InterPro" id="IPR001228">
    <property type="entry name" value="IspD"/>
</dbReference>
<comment type="pathway">
    <text evidence="4">Isoprenoid biosynthesis; isopentenyl diphosphate biosynthesis via DXP pathway; isopentenyl diphosphate from 1-deoxy-D-xylulose 5-phosphate: step 2/6.</text>
</comment>
<comment type="similarity">
    <text evidence="4">Belongs to the IspD/TarI cytidylyltransferase family. IspD subfamily.</text>
</comment>
<comment type="catalytic activity">
    <reaction evidence="4">
        <text>2-C-methyl-D-erythritol 4-phosphate + CTP + H(+) = 4-CDP-2-C-methyl-D-erythritol + diphosphate</text>
        <dbReference type="Rhea" id="RHEA:13429"/>
        <dbReference type="ChEBI" id="CHEBI:15378"/>
        <dbReference type="ChEBI" id="CHEBI:33019"/>
        <dbReference type="ChEBI" id="CHEBI:37563"/>
        <dbReference type="ChEBI" id="CHEBI:57823"/>
        <dbReference type="ChEBI" id="CHEBI:58262"/>
        <dbReference type="EC" id="2.7.7.60"/>
    </reaction>
</comment>
<dbReference type="EMBL" id="QGDL01000025">
    <property type="protein sequence ID" value="PWJ18383.1"/>
    <property type="molecule type" value="Genomic_DNA"/>
</dbReference>
<keyword evidence="2 4" id="KW-0548">Nucleotidyltransferase</keyword>
<keyword evidence="6" id="KW-1185">Reference proteome</keyword>
<gene>
    <name evidence="4" type="primary">ispD</name>
    <name evidence="5" type="ORF">A8806_12538</name>
</gene>
<dbReference type="RefSeq" id="WP_109733962.1">
    <property type="nucleotide sequence ID" value="NZ_BAAACK010000013.1"/>
</dbReference>
<dbReference type="GO" id="GO:0019288">
    <property type="term" value="P:isopentenyl diphosphate biosynthetic process, methylerythritol 4-phosphate pathway"/>
    <property type="evidence" value="ECO:0007669"/>
    <property type="project" value="UniProtKB-UniRule"/>
</dbReference>
<dbReference type="CDD" id="cd02516">
    <property type="entry name" value="CDP-ME_synthetase"/>
    <property type="match status" value="1"/>
</dbReference>
<dbReference type="SUPFAM" id="SSF53448">
    <property type="entry name" value="Nucleotide-diphospho-sugar transferases"/>
    <property type="match status" value="1"/>
</dbReference>
<sequence length="234" mass="26819">MEKAHCTAIVLAAGQGKRMGTKVHKQYLELAGKPVLYYSLKAFAYSDVIDEIYLITGPGEEEHCRREIIEKYEIPKVTKILPGGAQRYHSVWNGVQEMEEEGYVFIHDGARPFVNHEIIERVFQEVIHHKACVVGMPVKDTIKVVDDNEFVKNTPDRKSLWMIQTPQVFENHLIKGAYSMLMRESYINVTDDAMVVEQMLKYPIKLVCGSYENIKITTPEDLDIAEVMIARSQK</sequence>
<dbReference type="EC" id="2.7.7.60" evidence="4"/>
<reference evidence="5 6" key="1">
    <citation type="submission" date="2018-05" db="EMBL/GenBank/DDBJ databases">
        <title>The Hungate 1000. A catalogue of reference genomes from the rumen microbiome.</title>
        <authorList>
            <person name="Kelly W."/>
        </authorList>
    </citation>
    <scope>NUCLEOTIDE SEQUENCE [LARGE SCALE GENOMIC DNA]</scope>
    <source>
        <strain evidence="5 6">NLAE-zl-C242</strain>
    </source>
</reference>
<feature type="site" description="Transition state stabilizer" evidence="4">
    <location>
        <position position="25"/>
    </location>
</feature>
<accession>A0A2Y9BMW7</accession>
<keyword evidence="3 4" id="KW-0414">Isoprene biosynthesis</keyword>
<feature type="site" description="Positions MEP for the nucleophilic attack" evidence="4">
    <location>
        <position position="157"/>
    </location>
</feature>
<comment type="caution">
    <text evidence="5">The sequence shown here is derived from an EMBL/GenBank/DDBJ whole genome shotgun (WGS) entry which is preliminary data.</text>
</comment>
<dbReference type="InterPro" id="IPR029044">
    <property type="entry name" value="Nucleotide-diphossugar_trans"/>
</dbReference>
<dbReference type="AlphaFoldDB" id="A0A2Y9BMW7"/>
<dbReference type="Proteomes" id="UP000245845">
    <property type="component" value="Unassembled WGS sequence"/>
</dbReference>
<evidence type="ECO:0000256" key="2">
    <source>
        <dbReference type="ARBA" id="ARBA00022695"/>
    </source>
</evidence>
<dbReference type="PANTHER" id="PTHR32125:SF4">
    <property type="entry name" value="2-C-METHYL-D-ERYTHRITOL 4-PHOSPHATE CYTIDYLYLTRANSFERASE, CHLOROPLASTIC"/>
    <property type="match status" value="1"/>
</dbReference>
<comment type="function">
    <text evidence="4">Catalyzes the formation of 4-diphosphocytidyl-2-C-methyl-D-erythritol from CTP and 2-C-methyl-D-erythritol 4-phosphate (MEP).</text>
</comment>
<dbReference type="FunFam" id="3.90.550.10:FF:000003">
    <property type="entry name" value="2-C-methyl-D-erythritol 4-phosphate cytidylyltransferase"/>
    <property type="match status" value="1"/>
</dbReference>
<evidence type="ECO:0000256" key="3">
    <source>
        <dbReference type="ARBA" id="ARBA00023229"/>
    </source>
</evidence>
<dbReference type="HAMAP" id="MF_00108">
    <property type="entry name" value="IspD"/>
    <property type="match status" value="1"/>
</dbReference>
<dbReference type="Pfam" id="PF01128">
    <property type="entry name" value="IspD"/>
    <property type="match status" value="1"/>
</dbReference>
<feature type="site" description="Positions MEP for the nucleophilic attack" evidence="4">
    <location>
        <position position="215"/>
    </location>
</feature>
<dbReference type="OrthoDB" id="9806837at2"/>
<proteinExistence type="inferred from homology"/>
<evidence type="ECO:0000313" key="6">
    <source>
        <dbReference type="Proteomes" id="UP000245845"/>
    </source>
</evidence>
<dbReference type="NCBIfam" id="TIGR00453">
    <property type="entry name" value="ispD"/>
    <property type="match status" value="1"/>
</dbReference>
<dbReference type="GO" id="GO:0050518">
    <property type="term" value="F:2-C-methyl-D-erythritol 4-phosphate cytidylyltransferase activity"/>
    <property type="evidence" value="ECO:0007669"/>
    <property type="project" value="UniProtKB-UniRule"/>
</dbReference>
<evidence type="ECO:0000256" key="4">
    <source>
        <dbReference type="HAMAP-Rule" id="MF_00108"/>
    </source>
</evidence>
<name>A0A2Y9BMW7_9FIRM</name>
<evidence type="ECO:0000313" key="5">
    <source>
        <dbReference type="EMBL" id="PWJ18383.1"/>
    </source>
</evidence>
<dbReference type="Gene3D" id="3.90.550.10">
    <property type="entry name" value="Spore Coat Polysaccharide Biosynthesis Protein SpsA, Chain A"/>
    <property type="match status" value="1"/>
</dbReference>
<keyword evidence="1 4" id="KW-0808">Transferase</keyword>
<dbReference type="InterPro" id="IPR050088">
    <property type="entry name" value="IspD/TarI_cytidylyltransf_bact"/>
</dbReference>
<dbReference type="UniPathway" id="UPA00056">
    <property type="reaction ID" value="UER00093"/>
</dbReference>
<dbReference type="PANTHER" id="PTHR32125">
    <property type="entry name" value="2-C-METHYL-D-ERYTHRITOL 4-PHOSPHATE CYTIDYLYLTRANSFERASE, CHLOROPLASTIC"/>
    <property type="match status" value="1"/>
</dbReference>
<protein>
    <recommendedName>
        <fullName evidence="4">2-C-methyl-D-erythritol 4-phosphate cytidylyltransferase</fullName>
        <ecNumber evidence="4">2.7.7.60</ecNumber>
    </recommendedName>
    <alternativeName>
        <fullName evidence="4">4-diphosphocytidyl-2C-methyl-D-erythritol synthase</fullName>
    </alternativeName>
    <alternativeName>
        <fullName evidence="4">MEP cytidylyltransferase</fullName>
        <shortName evidence="4">MCT</shortName>
    </alternativeName>
</protein>
<feature type="site" description="Transition state stabilizer" evidence="4">
    <location>
        <position position="18"/>
    </location>
</feature>
<organism evidence="5 6">
    <name type="scientific">Faecalicatena orotica</name>
    <dbReference type="NCBI Taxonomy" id="1544"/>
    <lineage>
        <taxon>Bacteria</taxon>
        <taxon>Bacillati</taxon>
        <taxon>Bacillota</taxon>
        <taxon>Clostridia</taxon>
        <taxon>Lachnospirales</taxon>
        <taxon>Lachnospiraceae</taxon>
        <taxon>Faecalicatena</taxon>
    </lineage>
</organism>
<evidence type="ECO:0000256" key="1">
    <source>
        <dbReference type="ARBA" id="ARBA00022679"/>
    </source>
</evidence>